<protein>
    <recommendedName>
        <fullName evidence="3">Carboxymuconolactone decarboxylase-like domain-containing protein</fullName>
    </recommendedName>
</protein>
<dbReference type="EMBL" id="HG966617">
    <property type="protein sequence ID" value="CDO59151.1"/>
    <property type="molecule type" value="Genomic_DNA"/>
</dbReference>
<sequence>MTQNIGPISWFAERSLRKMEKRYDYSFDYVRYLWHVSRPAFRRFTFGFMWFATGREVLPADASAVAGIVSTLHADCGPCTQITVNIAAEAGVSASVLSAAVSGDLNALPENLALVYRFTHAVVNADYNAGEMREEVIKLYGEKSLADMAAVIAAGQVYPSLKRTLGFGETCLKVTVNQHDVDAHRLGAKAAA</sequence>
<gene>
    <name evidence="1" type="ORF">BN1012_Phect937</name>
</gene>
<keyword evidence="2" id="KW-1185">Reference proteome</keyword>
<reference evidence="1 2" key="1">
    <citation type="journal article" date="2014" name="Front. Genet.">
        <title>Genome and metabolic network of "Candidatus Phaeomarinobacter ectocarpi" Ec32, a new candidate genus of Alphaproteobacteria frequently associated with brown algae.</title>
        <authorList>
            <person name="Dittami S.M."/>
            <person name="Barbeyron T."/>
            <person name="Boyen C."/>
            <person name="Cambefort J."/>
            <person name="Collet G."/>
            <person name="Delage L."/>
            <person name="Gobet A."/>
            <person name="Groisillier A."/>
            <person name="Leblanc C."/>
            <person name="Michel G."/>
            <person name="Scornet D."/>
            <person name="Siegel A."/>
            <person name="Tapia J.E."/>
            <person name="Tonon T."/>
        </authorList>
    </citation>
    <scope>NUCLEOTIDE SEQUENCE [LARGE SCALE GENOMIC DNA]</scope>
    <source>
        <strain evidence="1 2">Ec32</strain>
    </source>
</reference>
<name>X5MMD6_9HYPH</name>
<dbReference type="KEGG" id="pect:BN1012_Phect937"/>
<proteinExistence type="predicted"/>
<dbReference type="RefSeq" id="WP_052535264.1">
    <property type="nucleotide sequence ID" value="NZ_HG966617.1"/>
</dbReference>
<evidence type="ECO:0000313" key="2">
    <source>
        <dbReference type="Proteomes" id="UP000032160"/>
    </source>
</evidence>
<dbReference type="InterPro" id="IPR029032">
    <property type="entry name" value="AhpD-like"/>
</dbReference>
<dbReference type="SUPFAM" id="SSF69118">
    <property type="entry name" value="AhpD-like"/>
    <property type="match status" value="1"/>
</dbReference>
<dbReference type="OrthoDB" id="287782at2"/>
<dbReference type="AlphaFoldDB" id="X5MMD6"/>
<evidence type="ECO:0000313" key="1">
    <source>
        <dbReference type="EMBL" id="CDO59151.1"/>
    </source>
</evidence>
<organism evidence="1 2">
    <name type="scientific">Candidatus Phaeomarinibacter ectocarpi</name>
    <dbReference type="NCBI Taxonomy" id="1458461"/>
    <lineage>
        <taxon>Bacteria</taxon>
        <taxon>Pseudomonadati</taxon>
        <taxon>Pseudomonadota</taxon>
        <taxon>Alphaproteobacteria</taxon>
        <taxon>Hyphomicrobiales</taxon>
        <taxon>Parvibaculaceae</taxon>
        <taxon>Candidatus Phaeomarinibacter</taxon>
    </lineage>
</organism>
<dbReference type="Proteomes" id="UP000032160">
    <property type="component" value="Chromosome I"/>
</dbReference>
<dbReference type="STRING" id="1458461.BN1012_Phect937"/>
<dbReference type="Gene3D" id="1.20.1290.10">
    <property type="entry name" value="AhpD-like"/>
    <property type="match status" value="1"/>
</dbReference>
<accession>X5MMD6</accession>
<evidence type="ECO:0008006" key="3">
    <source>
        <dbReference type="Google" id="ProtNLM"/>
    </source>
</evidence>
<dbReference type="HOGENOM" id="CLU_127086_0_0_5"/>